<proteinExistence type="predicted"/>
<keyword evidence="3" id="KW-0732">Signal</keyword>
<dbReference type="PROSITE" id="PS50853">
    <property type="entry name" value="FN3"/>
    <property type="match status" value="1"/>
</dbReference>
<evidence type="ECO:0000313" key="5">
    <source>
        <dbReference type="EMBL" id="KAG7331524.1"/>
    </source>
</evidence>
<feature type="compositionally biased region" description="Acidic residues" evidence="1">
    <location>
        <begin position="433"/>
        <end position="442"/>
    </location>
</feature>
<sequence>MDYVYTLLMLAVPCSVLCGHVPAPDNISVNSSHFVHLLTWEAGPGSPAGIYYRVIFRTYENGWRTVNSCVEVRYPLLCNLTDVFSNPYETYYINVTAFLGQEASVPGTSRPFRPVADTELEPPSMQASPCNNSLCVYLQSPSQRLHEVYENFHYVLNVTNENGVQLYIHKTKGLGTKKLEVVPGLQYCVSVVISEDRRPARKTPVCSSISAAVNYMDAVILVFLFLVALVITAGLCLCTLRKYFKADPPLVLISFNAPYKVQLLWPSVENLKCILLEPNTYKNVQFIEEEDQEKEDEEVAYEKLRGCEEVVLCEQISEETSSPLVRFPEIQLEHNHKPSTETYTNRNILKEKTAPGVFAPHWGVTSPQTTSQIITTHLFPLKTPIPELKKNDTNLLRYTKGDEPRHEEEEDDSDDVNFFSLTLGGGQNSEQRDEAEEEEEQMENVLKMKPEVPLFVLEPPKPAMDIQPTSSESTNKPVSYSEEEEEEDTEEEEAFSGYMMRR</sequence>
<accession>A0A9D3NZQ0</accession>
<feature type="region of interest" description="Disordered" evidence="1">
    <location>
        <begin position="401"/>
        <end position="502"/>
    </location>
</feature>
<dbReference type="Gene3D" id="2.60.40.10">
    <property type="entry name" value="Immunoglobulins"/>
    <property type="match status" value="1"/>
</dbReference>
<keyword evidence="2" id="KW-0472">Membrane</keyword>
<evidence type="ECO:0000256" key="2">
    <source>
        <dbReference type="SAM" id="Phobius"/>
    </source>
</evidence>
<keyword evidence="6" id="KW-1185">Reference proteome</keyword>
<feature type="chain" id="PRO_5039381144" description="Fibronectin type-III domain-containing protein" evidence="3">
    <location>
        <begin position="19"/>
        <end position="502"/>
    </location>
</feature>
<feature type="domain" description="Fibronectin type-III" evidence="4">
    <location>
        <begin position="21"/>
        <end position="118"/>
    </location>
</feature>
<dbReference type="Proteomes" id="UP000824219">
    <property type="component" value="Linkage Group LG06"/>
</dbReference>
<evidence type="ECO:0000256" key="3">
    <source>
        <dbReference type="SAM" id="SignalP"/>
    </source>
</evidence>
<evidence type="ECO:0000259" key="4">
    <source>
        <dbReference type="PROSITE" id="PS50853"/>
    </source>
</evidence>
<dbReference type="CDD" id="cd00063">
    <property type="entry name" value="FN3"/>
    <property type="match status" value="1"/>
</dbReference>
<dbReference type="EMBL" id="JAHKSW010000006">
    <property type="protein sequence ID" value="KAG7331524.1"/>
    <property type="molecule type" value="Genomic_DNA"/>
</dbReference>
<keyword evidence="2" id="KW-0812">Transmembrane</keyword>
<feature type="compositionally biased region" description="Acidic residues" evidence="1">
    <location>
        <begin position="481"/>
        <end position="494"/>
    </location>
</feature>
<dbReference type="InterPro" id="IPR050650">
    <property type="entry name" value="Type-II_Cytokine-TF_Rcpt"/>
</dbReference>
<comment type="caution">
    <text evidence="5">The sequence shown here is derived from an EMBL/GenBank/DDBJ whole genome shotgun (WGS) entry which is preliminary data.</text>
</comment>
<dbReference type="InterPro" id="IPR036116">
    <property type="entry name" value="FN3_sf"/>
</dbReference>
<dbReference type="SUPFAM" id="SSF49265">
    <property type="entry name" value="Fibronectin type III"/>
    <property type="match status" value="2"/>
</dbReference>
<dbReference type="GO" id="GO:0005886">
    <property type="term" value="C:plasma membrane"/>
    <property type="evidence" value="ECO:0007669"/>
    <property type="project" value="TreeGrafter"/>
</dbReference>
<feature type="signal peptide" evidence="3">
    <location>
        <begin position="1"/>
        <end position="18"/>
    </location>
</feature>
<dbReference type="InterPro" id="IPR003961">
    <property type="entry name" value="FN3_dom"/>
</dbReference>
<reference evidence="5 6" key="1">
    <citation type="submission" date="2021-06" db="EMBL/GenBank/DDBJ databases">
        <title>Chromosome-level genome assembly of the red-tail catfish (Hemibagrus wyckioides).</title>
        <authorList>
            <person name="Shao F."/>
        </authorList>
    </citation>
    <scope>NUCLEOTIDE SEQUENCE [LARGE SCALE GENOMIC DNA]</scope>
    <source>
        <strain evidence="5">EC202008001</strain>
        <tissue evidence="5">Blood</tissue>
    </source>
</reference>
<protein>
    <recommendedName>
        <fullName evidence="4">Fibronectin type-III domain-containing protein</fullName>
    </recommendedName>
</protein>
<keyword evidence="2" id="KW-1133">Transmembrane helix</keyword>
<gene>
    <name evidence="5" type="ORF">KOW79_005493</name>
</gene>
<dbReference type="PANTHER" id="PTHR20859:SF93">
    <property type="entry name" value="CYTOKINE RECEPTOR FAMILY MEMBER B12-RELATED"/>
    <property type="match status" value="1"/>
</dbReference>
<name>A0A9D3NZQ0_9TELE</name>
<feature type="transmembrane region" description="Helical" evidence="2">
    <location>
        <begin position="218"/>
        <end position="240"/>
    </location>
</feature>
<dbReference type="InterPro" id="IPR015373">
    <property type="entry name" value="Interferon/interleukin_rcp_dom"/>
</dbReference>
<dbReference type="PANTHER" id="PTHR20859">
    <property type="entry name" value="INTERFERON/INTERLEUKIN RECEPTOR"/>
    <property type="match status" value="1"/>
</dbReference>
<evidence type="ECO:0000256" key="1">
    <source>
        <dbReference type="SAM" id="MobiDB-lite"/>
    </source>
</evidence>
<dbReference type="AlphaFoldDB" id="A0A9D3NZQ0"/>
<dbReference type="OrthoDB" id="10031784at2759"/>
<evidence type="ECO:0000313" key="6">
    <source>
        <dbReference type="Proteomes" id="UP000824219"/>
    </source>
</evidence>
<dbReference type="Pfam" id="PF09294">
    <property type="entry name" value="Interfer-bind"/>
    <property type="match status" value="1"/>
</dbReference>
<feature type="compositionally biased region" description="Polar residues" evidence="1">
    <location>
        <begin position="467"/>
        <end position="478"/>
    </location>
</feature>
<dbReference type="Pfam" id="PF01108">
    <property type="entry name" value="Tissue_fac"/>
    <property type="match status" value="1"/>
</dbReference>
<organism evidence="5 6">
    <name type="scientific">Hemibagrus wyckioides</name>
    <dbReference type="NCBI Taxonomy" id="337641"/>
    <lineage>
        <taxon>Eukaryota</taxon>
        <taxon>Metazoa</taxon>
        <taxon>Chordata</taxon>
        <taxon>Craniata</taxon>
        <taxon>Vertebrata</taxon>
        <taxon>Euteleostomi</taxon>
        <taxon>Actinopterygii</taxon>
        <taxon>Neopterygii</taxon>
        <taxon>Teleostei</taxon>
        <taxon>Ostariophysi</taxon>
        <taxon>Siluriformes</taxon>
        <taxon>Bagridae</taxon>
        <taxon>Hemibagrus</taxon>
    </lineage>
</organism>
<dbReference type="InterPro" id="IPR013783">
    <property type="entry name" value="Ig-like_fold"/>
</dbReference>
<dbReference type="GO" id="GO:0004896">
    <property type="term" value="F:cytokine receptor activity"/>
    <property type="evidence" value="ECO:0007669"/>
    <property type="project" value="TreeGrafter"/>
</dbReference>